<keyword evidence="3" id="KW-1185">Reference proteome</keyword>
<keyword evidence="1" id="KW-1133">Transmembrane helix</keyword>
<proteinExistence type="predicted"/>
<protein>
    <submittedName>
        <fullName evidence="2">Uncharacterized protein</fullName>
    </submittedName>
</protein>
<reference evidence="2 3" key="1">
    <citation type="submission" date="2016-11" db="EMBL/GenBank/DDBJ databases">
        <authorList>
            <person name="Jaros S."/>
            <person name="Januszkiewicz K."/>
            <person name="Wedrychowicz H."/>
        </authorList>
    </citation>
    <scope>NUCLEOTIDE SEQUENCE [LARGE SCALE GENOMIC DNA]</scope>
    <source>
        <strain evidence="2 3">DSM 26897</strain>
    </source>
</reference>
<feature type="transmembrane region" description="Helical" evidence="1">
    <location>
        <begin position="20"/>
        <end position="44"/>
    </location>
</feature>
<evidence type="ECO:0000256" key="1">
    <source>
        <dbReference type="SAM" id="Phobius"/>
    </source>
</evidence>
<organism evidence="2 3">
    <name type="scientific">Cnuella takakiae</name>
    <dbReference type="NCBI Taxonomy" id="1302690"/>
    <lineage>
        <taxon>Bacteria</taxon>
        <taxon>Pseudomonadati</taxon>
        <taxon>Bacteroidota</taxon>
        <taxon>Chitinophagia</taxon>
        <taxon>Chitinophagales</taxon>
        <taxon>Chitinophagaceae</taxon>
        <taxon>Cnuella</taxon>
    </lineage>
</organism>
<sequence>MVGPALLQGFFVLSEFEQALHVLKLCFLFAVYGLHLLQVIGYFLNDIG</sequence>
<name>A0A1M4Z3V8_9BACT</name>
<dbReference type="AlphaFoldDB" id="A0A1M4Z3V8"/>
<keyword evidence="1" id="KW-0812">Transmembrane</keyword>
<evidence type="ECO:0000313" key="2">
    <source>
        <dbReference type="EMBL" id="SHF12763.1"/>
    </source>
</evidence>
<evidence type="ECO:0000313" key="3">
    <source>
        <dbReference type="Proteomes" id="UP000184368"/>
    </source>
</evidence>
<accession>A0A1M4Z3V8</accession>
<keyword evidence="1" id="KW-0472">Membrane</keyword>
<dbReference type="EMBL" id="FQUO01000005">
    <property type="protein sequence ID" value="SHF12763.1"/>
    <property type="molecule type" value="Genomic_DNA"/>
</dbReference>
<gene>
    <name evidence="2" type="ORF">SAMN05444008_10579</name>
</gene>
<dbReference type="Proteomes" id="UP000184368">
    <property type="component" value="Unassembled WGS sequence"/>
</dbReference>